<dbReference type="Pfam" id="PF08281">
    <property type="entry name" value="Sigma70_r4_2"/>
    <property type="match status" value="1"/>
</dbReference>
<evidence type="ECO:0000259" key="6">
    <source>
        <dbReference type="Pfam" id="PF04542"/>
    </source>
</evidence>
<dbReference type="AlphaFoldDB" id="A0A3M0CFP2"/>
<dbReference type="GO" id="GO:0006352">
    <property type="term" value="P:DNA-templated transcription initiation"/>
    <property type="evidence" value="ECO:0007669"/>
    <property type="project" value="InterPro"/>
</dbReference>
<evidence type="ECO:0000256" key="3">
    <source>
        <dbReference type="ARBA" id="ARBA00023082"/>
    </source>
</evidence>
<name>A0A3M0CFP2_9PROT</name>
<evidence type="ECO:0000313" key="8">
    <source>
        <dbReference type="EMBL" id="RMB08418.1"/>
    </source>
</evidence>
<dbReference type="InterPro" id="IPR013324">
    <property type="entry name" value="RNA_pol_sigma_r3/r4-like"/>
</dbReference>
<evidence type="ECO:0000313" key="9">
    <source>
        <dbReference type="Proteomes" id="UP000271227"/>
    </source>
</evidence>
<accession>A0A3M0CFP2</accession>
<keyword evidence="9" id="KW-1185">Reference proteome</keyword>
<keyword evidence="4" id="KW-0804">Transcription</keyword>
<dbReference type="Pfam" id="PF04542">
    <property type="entry name" value="Sigma70_r2"/>
    <property type="match status" value="1"/>
</dbReference>
<dbReference type="CDD" id="cd06171">
    <property type="entry name" value="Sigma70_r4"/>
    <property type="match status" value="1"/>
</dbReference>
<dbReference type="OrthoDB" id="7620544at2"/>
<comment type="caution">
    <text evidence="8">The sequence shown here is derived from an EMBL/GenBank/DDBJ whole genome shotgun (WGS) entry which is preliminary data.</text>
</comment>
<dbReference type="Proteomes" id="UP000271227">
    <property type="component" value="Unassembled WGS sequence"/>
</dbReference>
<feature type="region of interest" description="Disordered" evidence="5">
    <location>
        <begin position="1"/>
        <end position="26"/>
    </location>
</feature>
<dbReference type="InterPro" id="IPR013249">
    <property type="entry name" value="RNA_pol_sigma70_r4_t2"/>
</dbReference>
<dbReference type="EMBL" id="REFR01000010">
    <property type="protein sequence ID" value="RMB08418.1"/>
    <property type="molecule type" value="Genomic_DNA"/>
</dbReference>
<feature type="domain" description="RNA polymerase sigma-70 region 2" evidence="6">
    <location>
        <begin position="37"/>
        <end position="102"/>
    </location>
</feature>
<organism evidence="8 9">
    <name type="scientific">Eilatimonas milleporae</name>
    <dbReference type="NCBI Taxonomy" id="911205"/>
    <lineage>
        <taxon>Bacteria</taxon>
        <taxon>Pseudomonadati</taxon>
        <taxon>Pseudomonadota</taxon>
        <taxon>Alphaproteobacteria</taxon>
        <taxon>Kordiimonadales</taxon>
        <taxon>Kordiimonadaceae</taxon>
        <taxon>Eilatimonas</taxon>
    </lineage>
</organism>
<dbReference type="SUPFAM" id="SSF88659">
    <property type="entry name" value="Sigma3 and sigma4 domains of RNA polymerase sigma factors"/>
    <property type="match status" value="1"/>
</dbReference>
<keyword evidence="3" id="KW-0731">Sigma factor</keyword>
<dbReference type="NCBIfam" id="TIGR02937">
    <property type="entry name" value="sigma70-ECF"/>
    <property type="match status" value="1"/>
</dbReference>
<dbReference type="PANTHER" id="PTHR43133">
    <property type="entry name" value="RNA POLYMERASE ECF-TYPE SIGMA FACTO"/>
    <property type="match status" value="1"/>
</dbReference>
<evidence type="ECO:0000259" key="7">
    <source>
        <dbReference type="Pfam" id="PF08281"/>
    </source>
</evidence>
<evidence type="ECO:0000256" key="5">
    <source>
        <dbReference type="SAM" id="MobiDB-lite"/>
    </source>
</evidence>
<evidence type="ECO:0000256" key="1">
    <source>
        <dbReference type="ARBA" id="ARBA00010641"/>
    </source>
</evidence>
<dbReference type="GO" id="GO:0016987">
    <property type="term" value="F:sigma factor activity"/>
    <property type="evidence" value="ECO:0007669"/>
    <property type="project" value="UniProtKB-KW"/>
</dbReference>
<dbReference type="Gene3D" id="1.10.1740.10">
    <property type="match status" value="1"/>
</dbReference>
<dbReference type="InterPro" id="IPR039425">
    <property type="entry name" value="RNA_pol_sigma-70-like"/>
</dbReference>
<dbReference type="InterPro" id="IPR007627">
    <property type="entry name" value="RNA_pol_sigma70_r2"/>
</dbReference>
<dbReference type="InterPro" id="IPR013325">
    <property type="entry name" value="RNA_pol_sigma_r2"/>
</dbReference>
<dbReference type="PANTHER" id="PTHR43133:SF63">
    <property type="entry name" value="RNA POLYMERASE SIGMA FACTOR FECI-RELATED"/>
    <property type="match status" value="1"/>
</dbReference>
<protein>
    <submittedName>
        <fullName evidence="8">RNA polymerase sigma-70 factor (ECF subfamily)</fullName>
    </submittedName>
</protein>
<sequence>MIDHMGKADAVSSFAKRDEDCPGGTHDAAAEDPLAVLYHEYRAELSAGIRRLFGDGPPDPDDVAQDAFHKVYERGDTASIRNLKAFLWRTARNIVLVAKRKDDIRSKLDFEVEQLFFPLKGDISTPETIIIAKEQLRAINDLLRSMPEKRRRALMLYRVEGLPLVEVARRLGISRTAVTKHISRAQMQINALFLDASGD</sequence>
<evidence type="ECO:0000256" key="2">
    <source>
        <dbReference type="ARBA" id="ARBA00023015"/>
    </source>
</evidence>
<dbReference type="InParanoid" id="A0A3M0CFP2"/>
<evidence type="ECO:0000256" key="4">
    <source>
        <dbReference type="ARBA" id="ARBA00023163"/>
    </source>
</evidence>
<gene>
    <name evidence="8" type="ORF">BXY39_1051</name>
</gene>
<dbReference type="GO" id="GO:0003677">
    <property type="term" value="F:DNA binding"/>
    <property type="evidence" value="ECO:0007669"/>
    <property type="project" value="InterPro"/>
</dbReference>
<proteinExistence type="inferred from homology"/>
<dbReference type="Gene3D" id="1.10.10.10">
    <property type="entry name" value="Winged helix-like DNA-binding domain superfamily/Winged helix DNA-binding domain"/>
    <property type="match status" value="1"/>
</dbReference>
<feature type="domain" description="RNA polymerase sigma factor 70 region 4 type 2" evidence="7">
    <location>
        <begin position="137"/>
        <end position="185"/>
    </location>
</feature>
<dbReference type="InterPro" id="IPR036388">
    <property type="entry name" value="WH-like_DNA-bd_sf"/>
</dbReference>
<keyword evidence="2" id="KW-0805">Transcription regulation</keyword>
<dbReference type="SUPFAM" id="SSF88946">
    <property type="entry name" value="Sigma2 domain of RNA polymerase sigma factors"/>
    <property type="match status" value="1"/>
</dbReference>
<dbReference type="InterPro" id="IPR014284">
    <property type="entry name" value="RNA_pol_sigma-70_dom"/>
</dbReference>
<reference evidence="8 9" key="1">
    <citation type="submission" date="2018-10" db="EMBL/GenBank/DDBJ databases">
        <title>Genomic Encyclopedia of Archaeal and Bacterial Type Strains, Phase II (KMG-II): from individual species to whole genera.</title>
        <authorList>
            <person name="Goeker M."/>
        </authorList>
    </citation>
    <scope>NUCLEOTIDE SEQUENCE [LARGE SCALE GENOMIC DNA]</scope>
    <source>
        <strain evidence="8 9">DSM 25217</strain>
    </source>
</reference>
<comment type="similarity">
    <text evidence="1">Belongs to the sigma-70 factor family. ECF subfamily.</text>
</comment>